<accession>A0A834RV08</accession>
<gene>
    <name evidence="2" type="ORF">PtrM4_103330</name>
</gene>
<dbReference type="EMBL" id="NQIK02000005">
    <property type="protein sequence ID" value="KAF7570331.1"/>
    <property type="molecule type" value="Genomic_DNA"/>
</dbReference>
<reference evidence="2" key="1">
    <citation type="journal article" date="2018" name="BMC Genomics">
        <title>Comparative genomics of the wheat fungal pathogen Pyrenophora tritici-repentis reveals chromosomal variations and genome plasticity.</title>
        <authorList>
            <person name="Moolhuijzen P."/>
            <person name="See P.T."/>
            <person name="Hane J.K."/>
            <person name="Shi G."/>
            <person name="Liu Z."/>
            <person name="Oliver R.P."/>
            <person name="Moffat C.S."/>
        </authorList>
    </citation>
    <scope>NUCLEOTIDE SEQUENCE [LARGE SCALE GENOMIC DNA]</scope>
    <source>
        <strain evidence="2">M4</strain>
    </source>
</reference>
<feature type="chain" id="PRO_5033035243" evidence="1">
    <location>
        <begin position="19"/>
        <end position="57"/>
    </location>
</feature>
<proteinExistence type="predicted"/>
<feature type="signal peptide" evidence="1">
    <location>
        <begin position="1"/>
        <end position="18"/>
    </location>
</feature>
<organism evidence="2 3">
    <name type="scientific">Pyrenophora tritici-repentis</name>
    <dbReference type="NCBI Taxonomy" id="45151"/>
    <lineage>
        <taxon>Eukaryota</taxon>
        <taxon>Fungi</taxon>
        <taxon>Dikarya</taxon>
        <taxon>Ascomycota</taxon>
        <taxon>Pezizomycotina</taxon>
        <taxon>Dothideomycetes</taxon>
        <taxon>Pleosporomycetidae</taxon>
        <taxon>Pleosporales</taxon>
        <taxon>Pleosporineae</taxon>
        <taxon>Pleosporaceae</taxon>
        <taxon>Pyrenophora</taxon>
    </lineage>
</organism>
<sequence>MIGLLFLAISPLLSTVSAVCCLPNNPPGAPNLDCVTGYACMSAFGDALSLDTSDRFN</sequence>
<evidence type="ECO:0000313" key="3">
    <source>
        <dbReference type="Proteomes" id="UP000245464"/>
    </source>
</evidence>
<dbReference type="Proteomes" id="UP000245464">
    <property type="component" value="Chromosome 5"/>
</dbReference>
<comment type="caution">
    <text evidence="2">The sequence shown here is derived from an EMBL/GenBank/DDBJ whole genome shotgun (WGS) entry which is preliminary data.</text>
</comment>
<dbReference type="AlphaFoldDB" id="A0A834RV08"/>
<name>A0A834RV08_9PLEO</name>
<evidence type="ECO:0000256" key="1">
    <source>
        <dbReference type="SAM" id="SignalP"/>
    </source>
</evidence>
<dbReference type="RefSeq" id="XP_065961954.1">
    <property type="nucleotide sequence ID" value="XM_066107505.1"/>
</dbReference>
<protein>
    <submittedName>
        <fullName evidence="2">Uncharacterized protein</fullName>
    </submittedName>
</protein>
<evidence type="ECO:0000313" key="2">
    <source>
        <dbReference type="EMBL" id="KAF7570331.1"/>
    </source>
</evidence>
<dbReference type="KEGG" id="ptrr:90956568"/>
<dbReference type="GeneID" id="90956568"/>
<keyword evidence="1" id="KW-0732">Signal</keyword>